<dbReference type="InterPro" id="IPR018253">
    <property type="entry name" value="DnaJ_domain_CS"/>
</dbReference>
<dbReference type="SUPFAM" id="SSF46565">
    <property type="entry name" value="Chaperone J-domain"/>
    <property type="match status" value="1"/>
</dbReference>
<dbReference type="GO" id="GO:0006260">
    <property type="term" value="P:DNA replication"/>
    <property type="evidence" value="ECO:0007669"/>
    <property type="project" value="UniProtKB-KW"/>
</dbReference>
<evidence type="ECO:0000259" key="3">
    <source>
        <dbReference type="PROSITE" id="PS50076"/>
    </source>
</evidence>
<dbReference type="Pfam" id="PF00226">
    <property type="entry name" value="DnaJ"/>
    <property type="match status" value="1"/>
</dbReference>
<dbReference type="PROSITE" id="PS50076">
    <property type="entry name" value="DNAJ_2"/>
    <property type="match status" value="1"/>
</dbReference>
<proteinExistence type="predicted"/>
<feature type="domain" description="J" evidence="3">
    <location>
        <begin position="5"/>
        <end position="70"/>
    </location>
</feature>
<name>A0A1M5UQW7_9FIRM</name>
<dbReference type="PROSITE" id="PS00636">
    <property type="entry name" value="DNAJ_1"/>
    <property type="match status" value="1"/>
</dbReference>
<dbReference type="STRING" id="1120995.SAMN02745245_01844"/>
<evidence type="ECO:0000313" key="5">
    <source>
        <dbReference type="Proteomes" id="UP000184032"/>
    </source>
</evidence>
<dbReference type="OrthoDB" id="9779889at2"/>
<dbReference type="AlphaFoldDB" id="A0A1M5UQW7"/>
<dbReference type="Gene3D" id="1.10.287.110">
    <property type="entry name" value="DnaJ domain"/>
    <property type="match status" value="1"/>
</dbReference>
<accession>A0A1M5UQW7</accession>
<keyword evidence="2" id="KW-0143">Chaperone</keyword>
<dbReference type="InterPro" id="IPR001623">
    <property type="entry name" value="DnaJ_domain"/>
</dbReference>
<dbReference type="PRINTS" id="PR00625">
    <property type="entry name" value="JDOMAIN"/>
</dbReference>
<dbReference type="CDD" id="cd10747">
    <property type="entry name" value="DnaJ_C"/>
    <property type="match status" value="1"/>
</dbReference>
<dbReference type="InterPro" id="IPR002939">
    <property type="entry name" value="DnaJ_C"/>
</dbReference>
<dbReference type="CDD" id="cd06257">
    <property type="entry name" value="DnaJ"/>
    <property type="match status" value="1"/>
</dbReference>
<evidence type="ECO:0000256" key="2">
    <source>
        <dbReference type="ARBA" id="ARBA00023186"/>
    </source>
</evidence>
<keyword evidence="4" id="KW-0238">DNA-binding</keyword>
<dbReference type="Pfam" id="PF01556">
    <property type="entry name" value="DnaJ_C"/>
    <property type="match status" value="1"/>
</dbReference>
<keyword evidence="1" id="KW-0235">DNA replication</keyword>
<dbReference type="PANTHER" id="PTHR44145:SF3">
    <property type="entry name" value="DNAJ HOMOLOG SUBFAMILY A MEMBER 3, MITOCHONDRIAL"/>
    <property type="match status" value="1"/>
</dbReference>
<dbReference type="GO" id="GO:0051082">
    <property type="term" value="F:unfolded protein binding"/>
    <property type="evidence" value="ECO:0007669"/>
    <property type="project" value="InterPro"/>
</dbReference>
<dbReference type="SUPFAM" id="SSF49493">
    <property type="entry name" value="HSP40/DnaJ peptide-binding domain"/>
    <property type="match status" value="2"/>
</dbReference>
<protein>
    <submittedName>
        <fullName evidence="4">Curved DNA-binding protein</fullName>
    </submittedName>
</protein>
<sequence length="309" mass="34166">MEYRDYYEVLGVKKDASDKEIKSAYRKLAKKYHPDLNQGDEKLQEKFKEINEAYEVLSDPEKKKKYDTFGSSYNFSDGANFDPSQYGYTYTNSSGSGDFSDFFDMFFGSQGGGGNHSSGGFNISDLFSDLGGRGSKKSKRASSRQSYNTDLSISLSEAYNGTTKNVSLSLNGQSVDITVKVPAGITPGKKVKVKADKYGITGDILFKIDVYTSTTEQLDGLNITKEEDVFPWQAALGDKVVVPTLSGKIKVQIPKGFKGGNKLRIPNKGFKNIAGNVGDLFVKFNIVNPPHLTEEQTKIYEELKKISNK</sequence>
<gene>
    <name evidence="4" type="ORF">SAMN02745245_01844</name>
</gene>
<dbReference type="InterPro" id="IPR051938">
    <property type="entry name" value="Apopto_cytoskel_mod"/>
</dbReference>
<organism evidence="4 5">
    <name type="scientific">Anaerosphaera aminiphila DSM 21120</name>
    <dbReference type="NCBI Taxonomy" id="1120995"/>
    <lineage>
        <taxon>Bacteria</taxon>
        <taxon>Bacillati</taxon>
        <taxon>Bacillota</taxon>
        <taxon>Tissierellia</taxon>
        <taxon>Tissierellales</taxon>
        <taxon>Peptoniphilaceae</taxon>
        <taxon>Anaerosphaera</taxon>
    </lineage>
</organism>
<evidence type="ECO:0000313" key="4">
    <source>
        <dbReference type="EMBL" id="SHH65208.1"/>
    </source>
</evidence>
<dbReference type="GO" id="GO:0006457">
    <property type="term" value="P:protein folding"/>
    <property type="evidence" value="ECO:0007669"/>
    <property type="project" value="InterPro"/>
</dbReference>
<dbReference type="InterPro" id="IPR008971">
    <property type="entry name" value="HSP40/DnaJ_pept-bd"/>
</dbReference>
<dbReference type="Gene3D" id="2.60.260.20">
    <property type="entry name" value="Urease metallochaperone UreE, N-terminal domain"/>
    <property type="match status" value="2"/>
</dbReference>
<dbReference type="GO" id="GO:0003677">
    <property type="term" value="F:DNA binding"/>
    <property type="evidence" value="ECO:0007669"/>
    <property type="project" value="UniProtKB-KW"/>
</dbReference>
<reference evidence="4 5" key="1">
    <citation type="submission" date="2016-11" db="EMBL/GenBank/DDBJ databases">
        <authorList>
            <person name="Jaros S."/>
            <person name="Januszkiewicz K."/>
            <person name="Wedrychowicz H."/>
        </authorList>
    </citation>
    <scope>NUCLEOTIDE SEQUENCE [LARGE SCALE GENOMIC DNA]</scope>
    <source>
        <strain evidence="4 5">DSM 21120</strain>
    </source>
</reference>
<dbReference type="PANTHER" id="PTHR44145">
    <property type="entry name" value="DNAJ HOMOLOG SUBFAMILY A MEMBER 3, MITOCHONDRIAL"/>
    <property type="match status" value="1"/>
</dbReference>
<keyword evidence="5" id="KW-1185">Reference proteome</keyword>
<dbReference type="InterPro" id="IPR036869">
    <property type="entry name" value="J_dom_sf"/>
</dbReference>
<dbReference type="SMART" id="SM00271">
    <property type="entry name" value="DnaJ"/>
    <property type="match status" value="1"/>
</dbReference>
<dbReference type="EMBL" id="FQXI01000019">
    <property type="protein sequence ID" value="SHH65208.1"/>
    <property type="molecule type" value="Genomic_DNA"/>
</dbReference>
<dbReference type="RefSeq" id="WP_073185597.1">
    <property type="nucleotide sequence ID" value="NZ_FQXI01000019.1"/>
</dbReference>
<dbReference type="Proteomes" id="UP000184032">
    <property type="component" value="Unassembled WGS sequence"/>
</dbReference>
<evidence type="ECO:0000256" key="1">
    <source>
        <dbReference type="ARBA" id="ARBA00022705"/>
    </source>
</evidence>